<dbReference type="PANTHER" id="PTHR14136:SF17">
    <property type="entry name" value="BTB_POZ DOMAIN-CONTAINING PROTEIN KCTD9"/>
    <property type="match status" value="1"/>
</dbReference>
<dbReference type="Gene3D" id="2.160.20.80">
    <property type="entry name" value="E3 ubiquitin-protein ligase SopA"/>
    <property type="match status" value="2"/>
</dbReference>
<evidence type="ECO:0008006" key="4">
    <source>
        <dbReference type="Google" id="ProtNLM"/>
    </source>
</evidence>
<proteinExistence type="predicted"/>
<evidence type="ECO:0000313" key="3">
    <source>
        <dbReference type="Proteomes" id="UP000269154"/>
    </source>
</evidence>
<evidence type="ECO:0000256" key="1">
    <source>
        <dbReference type="SAM" id="Coils"/>
    </source>
</evidence>
<dbReference type="Proteomes" id="UP000269154">
    <property type="component" value="Unassembled WGS sequence"/>
</dbReference>
<accession>A0A3N6R5F2</accession>
<dbReference type="PANTHER" id="PTHR14136">
    <property type="entry name" value="BTB_POZ DOMAIN-CONTAINING PROTEIN KCTD9"/>
    <property type="match status" value="1"/>
</dbReference>
<dbReference type="EMBL" id="RCBY01000029">
    <property type="protein sequence ID" value="RQH48722.1"/>
    <property type="molecule type" value="Genomic_DNA"/>
</dbReference>
<name>A0A3N6R5F2_9CYAN</name>
<dbReference type="SUPFAM" id="SSF141571">
    <property type="entry name" value="Pentapeptide repeat-like"/>
    <property type="match status" value="1"/>
</dbReference>
<dbReference type="InterPro" id="IPR051082">
    <property type="entry name" value="Pentapeptide-BTB/POZ_domain"/>
</dbReference>
<keyword evidence="3" id="KW-1185">Reference proteome</keyword>
<comment type="caution">
    <text evidence="2">The sequence shown here is derived from an EMBL/GenBank/DDBJ whole genome shotgun (WGS) entry which is preliminary data.</text>
</comment>
<keyword evidence="1" id="KW-0175">Coiled coil</keyword>
<evidence type="ECO:0000313" key="2">
    <source>
        <dbReference type="EMBL" id="RQH48722.1"/>
    </source>
</evidence>
<reference evidence="2 3" key="1">
    <citation type="journal article" date="2018" name="ACS Chem. Biol.">
        <title>Ketoreductase domain dysfunction expands chemodiversity: malyngamide biosynthesis in the cyanobacterium Okeania hirsuta.</title>
        <authorList>
            <person name="Moss N.A."/>
            <person name="Leao T."/>
            <person name="Rankin M."/>
            <person name="McCullough T.M."/>
            <person name="Qu P."/>
            <person name="Korobeynikov A."/>
            <person name="Smith J.L."/>
            <person name="Gerwick L."/>
            <person name="Gerwick W.H."/>
        </authorList>
    </citation>
    <scope>NUCLEOTIDE SEQUENCE [LARGE SCALE GENOMIC DNA]</scope>
    <source>
        <strain evidence="2 3">PAB10Feb10-1</strain>
    </source>
</reference>
<sequence length="471" mass="51289">MSKQHWLDISEYVCLAGSVLGTIASVTSGQAIYTAAPLTLALSASVANRKRLDKLQQQEQRVALTDIQKTFLEDVDRVDSQTFKLQEKLNLQTEDQEKKLEVITEQLNQKLVAERETLEQQTQQQRHKLQEAIESIPTELQQLIQRLEPLERQQKEIISQRLPWAVSAIEELQDRAAAIAPLESKFGHISRNLQILNNRVESLPQPEFFGKIETAITSVQKRLDLNPVNFQGAVLTDADFSGIYLKNAKLIDANLSGINLGGACLNNANLTDVNLSNANLIGADLAVANLAYANLNHAELGQVDLSGANLSGVDLSSANLSGVNLSSANLTDADLSNANLSGANLTHANLSGVILSDADLSNANLTNANLSHAGLNNTNLSHANLCAAQLWCADISDADLTGTFIDQNTKLDKETQEKLQRASHKTKNQNLRSYGTKVTNINHNGVHLMGPNFLEGKSNDSIVQPSIIDTK</sequence>
<dbReference type="Pfam" id="PF00805">
    <property type="entry name" value="Pentapeptide"/>
    <property type="match status" value="3"/>
</dbReference>
<organism evidence="2 3">
    <name type="scientific">Okeania hirsuta</name>
    <dbReference type="NCBI Taxonomy" id="1458930"/>
    <lineage>
        <taxon>Bacteria</taxon>
        <taxon>Bacillati</taxon>
        <taxon>Cyanobacteriota</taxon>
        <taxon>Cyanophyceae</taxon>
        <taxon>Oscillatoriophycideae</taxon>
        <taxon>Oscillatoriales</taxon>
        <taxon>Microcoleaceae</taxon>
        <taxon>Okeania</taxon>
    </lineage>
</organism>
<dbReference type="InterPro" id="IPR001646">
    <property type="entry name" value="5peptide_repeat"/>
</dbReference>
<dbReference type="OrthoDB" id="428116at2"/>
<protein>
    <recommendedName>
        <fullName evidence="4">Pentapeptide repeat-containing protein</fullName>
    </recommendedName>
</protein>
<dbReference type="AlphaFoldDB" id="A0A3N6R5F2"/>
<dbReference type="RefSeq" id="WP_124144090.1">
    <property type="nucleotide sequence ID" value="NZ_CAWOKI010000384.1"/>
</dbReference>
<feature type="coiled-coil region" evidence="1">
    <location>
        <begin position="86"/>
        <end position="135"/>
    </location>
</feature>
<gene>
    <name evidence="2" type="ORF">D5R40_07710</name>
</gene>